<gene>
    <name evidence="9" type="ORF">M0638_09375</name>
</gene>
<keyword evidence="10" id="KW-1185">Reference proteome</keyword>
<proteinExistence type="predicted"/>
<dbReference type="SUPFAM" id="SSF53649">
    <property type="entry name" value="Alkaline phosphatase-like"/>
    <property type="match status" value="1"/>
</dbReference>
<dbReference type="PANTHER" id="PTHR47371:SF3">
    <property type="entry name" value="PHOSPHOGLYCEROL TRANSFERASE I"/>
    <property type="match status" value="1"/>
</dbReference>
<dbReference type="InterPro" id="IPR050448">
    <property type="entry name" value="OpgB/LTA_synthase_biosynth"/>
</dbReference>
<keyword evidence="3 7" id="KW-0812">Transmembrane</keyword>
<dbReference type="InterPro" id="IPR017850">
    <property type="entry name" value="Alkaline_phosphatase_core_sf"/>
</dbReference>
<evidence type="ECO:0000256" key="6">
    <source>
        <dbReference type="SAM" id="MobiDB-lite"/>
    </source>
</evidence>
<keyword evidence="4 7" id="KW-1133">Transmembrane helix</keyword>
<reference evidence="9" key="1">
    <citation type="submission" date="2022-04" db="EMBL/GenBank/DDBJ databases">
        <title>Roseomonas acroporae sp. nov., isolated from coral Acropora digitifera.</title>
        <authorList>
            <person name="Sun H."/>
        </authorList>
    </citation>
    <scope>NUCLEOTIDE SEQUENCE</scope>
    <source>
        <strain evidence="9">NAR14</strain>
    </source>
</reference>
<keyword evidence="5 7" id="KW-0472">Membrane</keyword>
<evidence type="ECO:0000256" key="7">
    <source>
        <dbReference type="SAM" id="Phobius"/>
    </source>
</evidence>
<evidence type="ECO:0000256" key="2">
    <source>
        <dbReference type="ARBA" id="ARBA00022475"/>
    </source>
</evidence>
<evidence type="ECO:0000256" key="3">
    <source>
        <dbReference type="ARBA" id="ARBA00022692"/>
    </source>
</evidence>
<organism evidence="9 10">
    <name type="scientific">Roseomonas acroporae</name>
    <dbReference type="NCBI Taxonomy" id="2937791"/>
    <lineage>
        <taxon>Bacteria</taxon>
        <taxon>Pseudomonadati</taxon>
        <taxon>Pseudomonadota</taxon>
        <taxon>Alphaproteobacteria</taxon>
        <taxon>Acetobacterales</taxon>
        <taxon>Roseomonadaceae</taxon>
        <taxon>Roseomonas</taxon>
    </lineage>
</organism>
<evidence type="ECO:0000259" key="8">
    <source>
        <dbReference type="Pfam" id="PF00884"/>
    </source>
</evidence>
<feature type="transmembrane region" description="Helical" evidence="7">
    <location>
        <begin position="41"/>
        <end position="71"/>
    </location>
</feature>
<dbReference type="PANTHER" id="PTHR47371">
    <property type="entry name" value="LIPOTEICHOIC ACID SYNTHASE"/>
    <property type="match status" value="1"/>
</dbReference>
<feature type="region of interest" description="Disordered" evidence="6">
    <location>
        <begin position="197"/>
        <end position="227"/>
    </location>
</feature>
<dbReference type="Gene3D" id="3.40.720.10">
    <property type="entry name" value="Alkaline Phosphatase, subunit A"/>
    <property type="match status" value="1"/>
</dbReference>
<feature type="compositionally biased region" description="Low complexity" evidence="6">
    <location>
        <begin position="212"/>
        <end position="227"/>
    </location>
</feature>
<sequence length="497" mass="52299">MLTFRLLLGAALPLLPLAGWRLALGARRLLPGLPAELAGPAAAWLLLLAATDRPLFAGLGAAAPVVALMVVDAAKRRVLREPLLFSDALMLPLVARHPHLYLPFAGGRLIPGALLLGGLAALALLLAEPAAGLGAARRGLALIGAALGWRLVLRPPAALVRRLMPDGGAVADPAADQRRLGPLATLVAWTACAAAERPGRRDRVPPGPPPTRAGRPAAPAVARPDPARDGAAPHLVLIQSESFLDAARLGHGDLLPHWASLGASSLQRGPLAVAGFGANTMRAEFAVLTGIPDAALGLDRFNPYFRFARRPVRSLAWTLRARGHSATFLHPHDPRFFARDRVMPALGFERFESEADFPGADRVGRYVADAALGERLAALLRAPAPQFLFAVTMQAHGPWPGADPRGTYLRHLADADAMLGIVAAAARRAARPVVLCLYGDHLPALPGLPETLGRDTDYLIWRSDRRGGGARRPLAAAALHDALLAALRQPADAVPAA</sequence>
<feature type="domain" description="Sulfatase N-terminal" evidence="8">
    <location>
        <begin position="233"/>
        <end position="464"/>
    </location>
</feature>
<dbReference type="CDD" id="cd16015">
    <property type="entry name" value="LTA_synthase"/>
    <property type="match status" value="1"/>
</dbReference>
<comment type="subcellular location">
    <subcellularLocation>
        <location evidence="1">Cell membrane</location>
        <topology evidence="1">Multi-pass membrane protein</topology>
    </subcellularLocation>
</comment>
<evidence type="ECO:0000256" key="5">
    <source>
        <dbReference type="ARBA" id="ARBA00023136"/>
    </source>
</evidence>
<comment type="caution">
    <text evidence="9">The sequence shown here is derived from an EMBL/GenBank/DDBJ whole genome shotgun (WGS) entry which is preliminary data.</text>
</comment>
<dbReference type="Proteomes" id="UP001139516">
    <property type="component" value="Unassembled WGS sequence"/>
</dbReference>
<keyword evidence="2" id="KW-1003">Cell membrane</keyword>
<evidence type="ECO:0000313" key="9">
    <source>
        <dbReference type="EMBL" id="MCK8784591.1"/>
    </source>
</evidence>
<dbReference type="EMBL" id="JALPRX010000035">
    <property type="protein sequence ID" value="MCK8784591.1"/>
    <property type="molecule type" value="Genomic_DNA"/>
</dbReference>
<evidence type="ECO:0000256" key="1">
    <source>
        <dbReference type="ARBA" id="ARBA00004651"/>
    </source>
</evidence>
<accession>A0A9X1YDM1</accession>
<dbReference type="InterPro" id="IPR000917">
    <property type="entry name" value="Sulfatase_N"/>
</dbReference>
<feature type="transmembrane region" description="Helical" evidence="7">
    <location>
        <begin position="108"/>
        <end position="127"/>
    </location>
</feature>
<dbReference type="Pfam" id="PF00884">
    <property type="entry name" value="Sulfatase"/>
    <property type="match status" value="1"/>
</dbReference>
<dbReference type="GO" id="GO:0005886">
    <property type="term" value="C:plasma membrane"/>
    <property type="evidence" value="ECO:0007669"/>
    <property type="project" value="UniProtKB-SubCell"/>
</dbReference>
<dbReference type="RefSeq" id="WP_248666711.1">
    <property type="nucleotide sequence ID" value="NZ_JALPRX010000035.1"/>
</dbReference>
<evidence type="ECO:0000256" key="4">
    <source>
        <dbReference type="ARBA" id="ARBA00022989"/>
    </source>
</evidence>
<evidence type="ECO:0000313" key="10">
    <source>
        <dbReference type="Proteomes" id="UP001139516"/>
    </source>
</evidence>
<name>A0A9X1YDM1_9PROT</name>
<dbReference type="AlphaFoldDB" id="A0A9X1YDM1"/>
<protein>
    <submittedName>
        <fullName evidence="9">LTA synthase family protein</fullName>
    </submittedName>
</protein>